<dbReference type="Proteomes" id="UP000499080">
    <property type="component" value="Unassembled WGS sequence"/>
</dbReference>
<evidence type="ECO:0000313" key="3">
    <source>
        <dbReference type="EMBL" id="GBN78073.1"/>
    </source>
</evidence>
<comment type="caution">
    <text evidence="4">The sequence shown here is derived from an EMBL/GenBank/DDBJ whole genome shotgun (WGS) entry which is preliminary data.</text>
</comment>
<evidence type="ECO:0000313" key="4">
    <source>
        <dbReference type="EMBL" id="GBN78082.1"/>
    </source>
</evidence>
<evidence type="ECO:0000313" key="5">
    <source>
        <dbReference type="Proteomes" id="UP000499080"/>
    </source>
</evidence>
<keyword evidence="5" id="KW-1185">Reference proteome</keyword>
<reference evidence="4 5" key="1">
    <citation type="journal article" date="2019" name="Sci. Rep.">
        <title>Orb-weaving spider Araneus ventricosus genome elucidates the spidroin gene catalogue.</title>
        <authorList>
            <person name="Kono N."/>
            <person name="Nakamura H."/>
            <person name="Ohtoshi R."/>
            <person name="Moran D.A.P."/>
            <person name="Shinohara A."/>
            <person name="Yoshida Y."/>
            <person name="Fujiwara M."/>
            <person name="Mori M."/>
            <person name="Tomita M."/>
            <person name="Arakawa K."/>
        </authorList>
    </citation>
    <scope>NUCLEOTIDE SEQUENCE [LARGE SCALE GENOMIC DNA]</scope>
</reference>
<protein>
    <submittedName>
        <fullName evidence="4">Uncharacterized protein</fullName>
    </submittedName>
</protein>
<dbReference type="AlphaFoldDB" id="A0A4Y2RQH9"/>
<accession>A0A4Y2RQH9</accession>
<evidence type="ECO:0000313" key="1">
    <source>
        <dbReference type="EMBL" id="GBN78063.1"/>
    </source>
</evidence>
<gene>
    <name evidence="4" type="ORF">AVEN_164090_1</name>
    <name evidence="2" type="ORF">AVEN_86585_1</name>
    <name evidence="3" type="ORF">AVEN_94662_1</name>
    <name evidence="1" type="ORF">AVEN_9948_1</name>
</gene>
<dbReference type="EMBL" id="BGPR01146739">
    <property type="protein sequence ID" value="GBN78082.1"/>
    <property type="molecule type" value="Genomic_DNA"/>
</dbReference>
<dbReference type="EMBL" id="BGPR01146734">
    <property type="protein sequence ID" value="GBN78073.1"/>
    <property type="molecule type" value="Genomic_DNA"/>
</dbReference>
<name>A0A4Y2RQH9_ARAVE</name>
<dbReference type="EMBL" id="BGPR01146733">
    <property type="protein sequence ID" value="GBN78072.1"/>
    <property type="molecule type" value="Genomic_DNA"/>
</dbReference>
<proteinExistence type="predicted"/>
<sequence>MQGRVSLQPRGHMTKVSVMGCETPPSDIMQDPCFTCSNRTGWGRCFCSCSFRDCLSLLHHSRVLDFESKLHLAEGKSNDISFVG</sequence>
<evidence type="ECO:0000313" key="2">
    <source>
        <dbReference type="EMBL" id="GBN78072.1"/>
    </source>
</evidence>
<dbReference type="OrthoDB" id="6468381at2759"/>
<organism evidence="4 5">
    <name type="scientific">Araneus ventricosus</name>
    <name type="common">Orbweaver spider</name>
    <name type="synonym">Epeira ventricosa</name>
    <dbReference type="NCBI Taxonomy" id="182803"/>
    <lineage>
        <taxon>Eukaryota</taxon>
        <taxon>Metazoa</taxon>
        <taxon>Ecdysozoa</taxon>
        <taxon>Arthropoda</taxon>
        <taxon>Chelicerata</taxon>
        <taxon>Arachnida</taxon>
        <taxon>Araneae</taxon>
        <taxon>Araneomorphae</taxon>
        <taxon>Entelegynae</taxon>
        <taxon>Araneoidea</taxon>
        <taxon>Araneidae</taxon>
        <taxon>Araneus</taxon>
    </lineage>
</organism>
<dbReference type="EMBL" id="BGPR01146727">
    <property type="protein sequence ID" value="GBN78063.1"/>
    <property type="molecule type" value="Genomic_DNA"/>
</dbReference>